<reference evidence="1" key="1">
    <citation type="submission" date="2016-05" db="EMBL/GenBank/DDBJ databases">
        <authorList>
            <person name="Lavstsen T."/>
            <person name="Jespersen J.S."/>
        </authorList>
    </citation>
    <scope>NUCLEOTIDE SEQUENCE</scope>
    <source>
        <tissue evidence="1">Brain</tissue>
    </source>
</reference>
<name>A0A1A8LVE7_9TELE</name>
<feature type="non-terminal residue" evidence="1">
    <location>
        <position position="1"/>
    </location>
</feature>
<proteinExistence type="predicted"/>
<protein>
    <submittedName>
        <fullName evidence="1">Jumping translocation breakpoint</fullName>
    </submittedName>
</protein>
<organism evidence="1">
    <name type="scientific">Nothobranchius pienaari</name>
    <dbReference type="NCBI Taxonomy" id="704102"/>
    <lineage>
        <taxon>Eukaryota</taxon>
        <taxon>Metazoa</taxon>
        <taxon>Chordata</taxon>
        <taxon>Craniata</taxon>
        <taxon>Vertebrata</taxon>
        <taxon>Euteleostomi</taxon>
        <taxon>Actinopterygii</taxon>
        <taxon>Neopterygii</taxon>
        <taxon>Teleostei</taxon>
        <taxon>Neoteleostei</taxon>
        <taxon>Acanthomorphata</taxon>
        <taxon>Ovalentaria</taxon>
        <taxon>Atherinomorphae</taxon>
        <taxon>Cyprinodontiformes</taxon>
        <taxon>Nothobranchiidae</taxon>
        <taxon>Nothobranchius</taxon>
    </lineage>
</organism>
<feature type="non-terminal residue" evidence="1">
    <location>
        <position position="61"/>
    </location>
</feature>
<reference evidence="1" key="2">
    <citation type="submission" date="2016-06" db="EMBL/GenBank/DDBJ databases">
        <title>The genome of a short-lived fish provides insights into sex chromosome evolution and the genetic control of aging.</title>
        <authorList>
            <person name="Reichwald K."/>
            <person name="Felder M."/>
            <person name="Petzold A."/>
            <person name="Koch P."/>
            <person name="Groth M."/>
            <person name="Platzer M."/>
        </authorList>
    </citation>
    <scope>NUCLEOTIDE SEQUENCE</scope>
    <source>
        <tissue evidence="1">Brain</tissue>
    </source>
</reference>
<accession>A0A1A8LVE7</accession>
<evidence type="ECO:0000313" key="1">
    <source>
        <dbReference type="EMBL" id="SBR47934.1"/>
    </source>
</evidence>
<sequence length="61" mass="6959">VDSLSVRIESFTGHQIIYVNVQFNPNISGKNKQEYKVMLNYVHSVPYSPSHVCKTLKYSGI</sequence>
<gene>
    <name evidence="1" type="primary">JTB</name>
</gene>
<dbReference type="EMBL" id="HAEF01009140">
    <property type="protein sequence ID" value="SBR47934.1"/>
    <property type="molecule type" value="Transcribed_RNA"/>
</dbReference>
<dbReference type="AlphaFoldDB" id="A0A1A8LVE7"/>